<dbReference type="InterPro" id="IPR007973">
    <property type="entry name" value="Pilus_assembly_TraE"/>
</dbReference>
<dbReference type="AlphaFoldDB" id="A0A4R6E1A4"/>
<organism evidence="2 3">
    <name type="scientific">Scandinavium goeteborgense</name>
    <dbReference type="NCBI Taxonomy" id="1851514"/>
    <lineage>
        <taxon>Bacteria</taxon>
        <taxon>Pseudomonadati</taxon>
        <taxon>Pseudomonadota</taxon>
        <taxon>Gammaproteobacteria</taxon>
        <taxon>Enterobacterales</taxon>
        <taxon>Enterobacteriaceae</taxon>
        <taxon>Scandinavium</taxon>
    </lineage>
</organism>
<dbReference type="OrthoDB" id="5880202at2"/>
<keyword evidence="1" id="KW-0472">Membrane</keyword>
<comment type="caution">
    <text evidence="2">The sequence shown here is derived from an EMBL/GenBank/DDBJ whole genome shotgun (WGS) entry which is preliminary data.</text>
</comment>
<dbReference type="Pfam" id="PF05309">
    <property type="entry name" value="TraE"/>
    <property type="match status" value="1"/>
</dbReference>
<proteinExistence type="predicted"/>
<name>A0A4R6E1A4_SCAGO</name>
<dbReference type="EMBL" id="SNVX01000018">
    <property type="protein sequence ID" value="TDN51500.1"/>
    <property type="molecule type" value="Genomic_DNA"/>
</dbReference>
<dbReference type="RefSeq" id="WP_133462098.1">
    <property type="nucleotide sequence ID" value="NZ_SNVX01000018.1"/>
</dbReference>
<evidence type="ECO:0000313" key="2">
    <source>
        <dbReference type="EMBL" id="TDN51500.1"/>
    </source>
</evidence>
<dbReference type="Proteomes" id="UP000295530">
    <property type="component" value="Unassembled WGS sequence"/>
</dbReference>
<reference evidence="2 3" key="1">
    <citation type="submission" date="2019-03" db="EMBL/GenBank/DDBJ databases">
        <title>Genomic analyses of the natural microbiome of Caenorhabditis elegans.</title>
        <authorList>
            <person name="Samuel B."/>
        </authorList>
    </citation>
    <scope>NUCLEOTIDE SEQUENCE [LARGE SCALE GENOMIC DNA]</scope>
    <source>
        <strain evidence="2 3">BIGb0156</strain>
    </source>
</reference>
<keyword evidence="3" id="KW-1185">Reference proteome</keyword>
<evidence type="ECO:0000256" key="1">
    <source>
        <dbReference type="SAM" id="Phobius"/>
    </source>
</evidence>
<evidence type="ECO:0000313" key="3">
    <source>
        <dbReference type="Proteomes" id="UP000295530"/>
    </source>
</evidence>
<protein>
    <submittedName>
        <fullName evidence="2">Conjugal transfer pilus assembly protein TraE</fullName>
    </submittedName>
</protein>
<dbReference type="NCBIfam" id="TIGR02761">
    <property type="entry name" value="TraE_TIGR"/>
    <property type="match status" value="1"/>
</dbReference>
<feature type="transmembrane region" description="Helical" evidence="1">
    <location>
        <begin position="12"/>
        <end position="36"/>
    </location>
</feature>
<accession>A0A4R6E1A4</accession>
<keyword evidence="1" id="KW-1133">Transmembrane helix</keyword>
<keyword evidence="1" id="KW-0812">Transmembrane</keyword>
<gene>
    <name evidence="2" type="ORF">EC847_11829</name>
</gene>
<sequence length="187" mass="21346">MELSARNSITRTLAMIIVGLFIMLFISITGATYLIFTNRGLIHDQKRTLVPMAWNAPVTISDTTADANWYRMNALSFLALRLNVTPETVDSNHALLLSYVKPSARDEVKRMLMLEAARIKRSDAVSSFYPTEFKIYPVDGRVDVQGILKTWIGNDKPLTEITHYRLDMPYHDGMTFIGRFIEVKNEK</sequence>